<feature type="signal peptide" evidence="1">
    <location>
        <begin position="1"/>
        <end position="22"/>
    </location>
</feature>
<proteinExistence type="predicted"/>
<reference evidence="2" key="1">
    <citation type="submission" date="2021-02" db="EMBL/GenBank/DDBJ databases">
        <authorList>
            <person name="Nowell W R."/>
        </authorList>
    </citation>
    <scope>NUCLEOTIDE SEQUENCE</scope>
</reference>
<organism evidence="2 3">
    <name type="scientific">Adineta ricciae</name>
    <name type="common">Rotifer</name>
    <dbReference type="NCBI Taxonomy" id="249248"/>
    <lineage>
        <taxon>Eukaryota</taxon>
        <taxon>Metazoa</taxon>
        <taxon>Spiralia</taxon>
        <taxon>Gnathifera</taxon>
        <taxon>Rotifera</taxon>
        <taxon>Eurotatoria</taxon>
        <taxon>Bdelloidea</taxon>
        <taxon>Adinetida</taxon>
        <taxon>Adinetidae</taxon>
        <taxon>Adineta</taxon>
    </lineage>
</organism>
<accession>A0A815C7U8</accession>
<sequence>MSCNFLAIFFLFLLKIVNVGTAEISFPTDCIYGFTNPAYPSFVLPPPQPNSPGDVQLNYNNPIRLGNGSNLAAGQGCNSRGFSYYEPGLGKFLNTYIDAEERNSSIVDVFYATNHDQLNVRTIQTYQANLASFLTDRILKIDLDCNNGLLGCAYFTVGNGSYNSTEIPLPNESLILRPTLASIVLFCCCVLSKIFLF</sequence>
<dbReference type="AlphaFoldDB" id="A0A815C7U8"/>
<dbReference type="OrthoDB" id="9992534at2759"/>
<dbReference type="EMBL" id="CAJNOJ010000202">
    <property type="protein sequence ID" value="CAF1283599.1"/>
    <property type="molecule type" value="Genomic_DNA"/>
</dbReference>
<protein>
    <submittedName>
        <fullName evidence="2">Uncharacterized protein</fullName>
    </submittedName>
</protein>
<name>A0A815C7U8_ADIRI</name>
<keyword evidence="1" id="KW-0732">Signal</keyword>
<feature type="chain" id="PRO_5032693428" evidence="1">
    <location>
        <begin position="23"/>
        <end position="197"/>
    </location>
</feature>
<comment type="caution">
    <text evidence="2">The sequence shown here is derived from an EMBL/GenBank/DDBJ whole genome shotgun (WGS) entry which is preliminary data.</text>
</comment>
<evidence type="ECO:0000256" key="1">
    <source>
        <dbReference type="SAM" id="SignalP"/>
    </source>
</evidence>
<gene>
    <name evidence="2" type="ORF">EDS130_LOCUS29695</name>
</gene>
<dbReference type="Proteomes" id="UP000663852">
    <property type="component" value="Unassembled WGS sequence"/>
</dbReference>
<evidence type="ECO:0000313" key="3">
    <source>
        <dbReference type="Proteomes" id="UP000663852"/>
    </source>
</evidence>
<evidence type="ECO:0000313" key="2">
    <source>
        <dbReference type="EMBL" id="CAF1283599.1"/>
    </source>
</evidence>